<feature type="transmembrane region" description="Helical" evidence="8">
    <location>
        <begin position="29"/>
        <end position="53"/>
    </location>
</feature>
<evidence type="ECO:0000256" key="7">
    <source>
        <dbReference type="PIRSR" id="PIRSR001217-1"/>
    </source>
</evidence>
<name>Q492M8_BLOPB</name>
<dbReference type="EMBL" id="CP000016">
    <property type="protein sequence ID" value="AAZ41069.1"/>
    <property type="molecule type" value="Genomic_DNA"/>
</dbReference>
<dbReference type="InterPro" id="IPR047272">
    <property type="entry name" value="S49_SppA_C"/>
</dbReference>
<dbReference type="NCBIfam" id="TIGR00706">
    <property type="entry name" value="SppA_dom"/>
    <property type="match status" value="1"/>
</dbReference>
<evidence type="ECO:0000256" key="4">
    <source>
        <dbReference type="ARBA" id="ARBA00022801"/>
    </source>
</evidence>
<sequence length="625" mass="70512">MFLMIKSFIQNIWKIIYKILRYSIRTLHLIRTVIINIFFIIFIVISVGVYLNLRDSSASLSKCSALILDLSGIIVDKPVTYSKFQKFSQHLLNTNKPNAKENSLFDIINILRQAKNDPHITGLILSLKNFCGSNQTSLEYIGKALREFKESGKPIYAISDYYNQSQYLLASYANKIYLTPHGFVDLRGISTSKLYYKSLLNNLKINTHIFRVGRYKSAVEPFIQDQMSDHVRHEETKLVNRLWDQYLQIISINRNTTTRSIFPGINNILNELHRMQGDTAAYALKNKWIDEIASHFVIENTMKEIFGSNKQGTSFNAISMYDYNLIAPAKKDNQIAIICINGPIVDGPDIPGSIGGDTIAHKIRSARFDPKIKAIVLRVNSPGGSVNASELIRLELIAVRDSGKPVVVSMGGIAASGGYWISTPANVIIASNSTITGSIGIFGIINTFEKSLDTIGIHSDGVNTSPISNISITTPLPTEYINMMQLYVNTSYHYFINTVAESRCKTTEDIHKIAQGHVWLGYDAIKNGLIDNIGDLDDAINKAIELAHLKEYQLNWYENKINWIDVLIQQANKVIHTIIINLLNHYVSLINFDNNIKINNSNILQFSWNDPKNCYALDLNYSEQL</sequence>
<dbReference type="NCBIfam" id="NF008195">
    <property type="entry name" value="PRK10949.1"/>
    <property type="match status" value="1"/>
</dbReference>
<keyword evidence="4" id="KW-0378">Hydrolase</keyword>
<keyword evidence="8" id="KW-0812">Transmembrane</keyword>
<evidence type="ECO:0000256" key="3">
    <source>
        <dbReference type="ARBA" id="ARBA00022670"/>
    </source>
</evidence>
<keyword evidence="5" id="KW-0720">Serine protease</keyword>
<feature type="domain" description="Peptidase S49" evidence="9">
    <location>
        <begin position="148"/>
        <end position="293"/>
    </location>
</feature>
<keyword evidence="11" id="KW-1185">Reference proteome</keyword>
<evidence type="ECO:0000313" key="10">
    <source>
        <dbReference type="EMBL" id="AAZ41069.1"/>
    </source>
</evidence>
<dbReference type="InterPro" id="IPR004634">
    <property type="entry name" value="Pept_S49_pIV"/>
</dbReference>
<evidence type="ECO:0000256" key="2">
    <source>
        <dbReference type="ARBA" id="ARBA00008683"/>
    </source>
</evidence>
<dbReference type="NCBIfam" id="TIGR00705">
    <property type="entry name" value="SppA_67K"/>
    <property type="match status" value="1"/>
</dbReference>
<keyword evidence="6 8" id="KW-0472">Membrane</keyword>
<dbReference type="KEGG" id="bpn:BPEN_450"/>
<protein>
    <submittedName>
        <fullName evidence="10">Protease IV</fullName>
    </submittedName>
</protein>
<evidence type="ECO:0000256" key="6">
    <source>
        <dbReference type="ARBA" id="ARBA00023136"/>
    </source>
</evidence>
<dbReference type="eggNOG" id="COG0616">
    <property type="taxonomic scope" value="Bacteria"/>
</dbReference>
<dbReference type="GO" id="GO:0006465">
    <property type="term" value="P:signal peptide processing"/>
    <property type="evidence" value="ECO:0007669"/>
    <property type="project" value="InterPro"/>
</dbReference>
<dbReference type="HOGENOM" id="CLU_008856_1_1_6"/>
<organism evidence="10 11">
    <name type="scientific">Blochmanniella pennsylvanica (strain BPEN)</name>
    <dbReference type="NCBI Taxonomy" id="291272"/>
    <lineage>
        <taxon>Bacteria</taxon>
        <taxon>Pseudomonadati</taxon>
        <taxon>Pseudomonadota</taxon>
        <taxon>Gammaproteobacteria</taxon>
        <taxon>Enterobacterales</taxon>
        <taxon>Enterobacteriaceae</taxon>
        <taxon>ant endosymbionts</taxon>
        <taxon>Candidatus Blochmanniella</taxon>
    </lineage>
</organism>
<evidence type="ECO:0000256" key="5">
    <source>
        <dbReference type="ARBA" id="ARBA00022825"/>
    </source>
</evidence>
<dbReference type="PANTHER" id="PTHR33209">
    <property type="entry name" value="PROTEASE 4"/>
    <property type="match status" value="1"/>
</dbReference>
<dbReference type="PIRSF" id="PIRSF001217">
    <property type="entry name" value="Protease_4_SppA"/>
    <property type="match status" value="1"/>
</dbReference>
<dbReference type="InterPro" id="IPR004635">
    <property type="entry name" value="Pept_S49_SppA"/>
</dbReference>
<dbReference type="Pfam" id="PF01343">
    <property type="entry name" value="Peptidase_S49"/>
    <property type="match status" value="2"/>
</dbReference>
<dbReference type="STRING" id="291272.BPEN_450"/>
<feature type="active site" description="Nucleophile" evidence="7">
    <location>
        <position position="416"/>
    </location>
</feature>
<dbReference type="AlphaFoldDB" id="Q492M8"/>
<dbReference type="InterPro" id="IPR047217">
    <property type="entry name" value="S49_SppA_67K_type_N"/>
</dbReference>
<feature type="active site" description="Proton donor/acceptor" evidence="7">
    <location>
        <position position="216"/>
    </location>
</feature>
<accession>Q492M8</accession>
<dbReference type="GO" id="GO:0008236">
    <property type="term" value="F:serine-type peptidase activity"/>
    <property type="evidence" value="ECO:0007669"/>
    <property type="project" value="UniProtKB-KW"/>
</dbReference>
<feature type="domain" description="Peptidase S49" evidence="9">
    <location>
        <begin position="400"/>
        <end position="549"/>
    </location>
</feature>
<dbReference type="PANTHER" id="PTHR33209:SF1">
    <property type="entry name" value="PEPTIDASE S49 DOMAIN-CONTAINING PROTEIN"/>
    <property type="match status" value="1"/>
</dbReference>
<dbReference type="Gene3D" id="6.20.330.10">
    <property type="match status" value="1"/>
</dbReference>
<dbReference type="InterPro" id="IPR029045">
    <property type="entry name" value="ClpP/crotonase-like_dom_sf"/>
</dbReference>
<dbReference type="GO" id="GO:0016020">
    <property type="term" value="C:membrane"/>
    <property type="evidence" value="ECO:0007669"/>
    <property type="project" value="UniProtKB-SubCell"/>
</dbReference>
<dbReference type="CDD" id="cd07018">
    <property type="entry name" value="S49_SppA_67K_type"/>
    <property type="match status" value="1"/>
</dbReference>
<evidence type="ECO:0000256" key="8">
    <source>
        <dbReference type="SAM" id="Phobius"/>
    </source>
</evidence>
<keyword evidence="8" id="KW-1133">Transmembrane helix</keyword>
<proteinExistence type="inferred from homology"/>
<dbReference type="InterPro" id="IPR002142">
    <property type="entry name" value="Peptidase_S49"/>
</dbReference>
<keyword evidence="3 10" id="KW-0645">Protease</keyword>
<dbReference type="Gene3D" id="3.90.226.10">
    <property type="entry name" value="2-enoyl-CoA Hydratase, Chain A, domain 1"/>
    <property type="match status" value="3"/>
</dbReference>
<dbReference type="CDD" id="cd07023">
    <property type="entry name" value="S49_Sppa_N_C"/>
    <property type="match status" value="1"/>
</dbReference>
<comment type="subcellular location">
    <subcellularLocation>
        <location evidence="1">Membrane</location>
    </subcellularLocation>
</comment>
<gene>
    <name evidence="10" type="primary">sppA</name>
    <name evidence="10" type="ordered locus">BPEN_450</name>
</gene>
<evidence type="ECO:0000313" key="11">
    <source>
        <dbReference type="Proteomes" id="UP000007794"/>
    </source>
</evidence>
<reference evidence="10 11" key="1">
    <citation type="journal article" date="2005" name="Genome Res.">
        <title>Genome sequence of Blochmannia pennsylvanicus indicates parallel evolutionary trends among bacterial mutualists of insects.</title>
        <authorList>
            <person name="Degnan P.H."/>
            <person name="Lazarus A.B."/>
            <person name="Wernegreen J.J."/>
        </authorList>
    </citation>
    <scope>NUCLEOTIDE SEQUENCE [LARGE SCALE GENOMIC DNA]</scope>
    <source>
        <strain evidence="10 11">BPEN</strain>
    </source>
</reference>
<evidence type="ECO:0000259" key="9">
    <source>
        <dbReference type="Pfam" id="PF01343"/>
    </source>
</evidence>
<comment type="similarity">
    <text evidence="2">Belongs to the peptidase S49 family.</text>
</comment>
<dbReference type="Proteomes" id="UP000007794">
    <property type="component" value="Chromosome"/>
</dbReference>
<evidence type="ECO:0000256" key="1">
    <source>
        <dbReference type="ARBA" id="ARBA00004370"/>
    </source>
</evidence>
<dbReference type="SUPFAM" id="SSF52096">
    <property type="entry name" value="ClpP/crotonase"/>
    <property type="match status" value="2"/>
</dbReference>